<dbReference type="PANTHER" id="PTHR31016:SF2">
    <property type="entry name" value="OS04G0228100 PROTEIN"/>
    <property type="match status" value="1"/>
</dbReference>
<feature type="compositionally biased region" description="Polar residues" evidence="1">
    <location>
        <begin position="290"/>
        <end position="311"/>
    </location>
</feature>
<proteinExistence type="predicted"/>
<evidence type="ECO:0000313" key="3">
    <source>
        <dbReference type="Proteomes" id="UP001552299"/>
    </source>
</evidence>
<dbReference type="PANTHER" id="PTHR31016">
    <property type="entry name" value="OS04G0228100 PROTEIN"/>
    <property type="match status" value="1"/>
</dbReference>
<dbReference type="AlphaFoldDB" id="A0ABD0UVA2"/>
<evidence type="ECO:0000256" key="1">
    <source>
        <dbReference type="SAM" id="MobiDB-lite"/>
    </source>
</evidence>
<dbReference type="EMBL" id="JANQDX010000013">
    <property type="protein sequence ID" value="KAL0914023.1"/>
    <property type="molecule type" value="Genomic_DNA"/>
</dbReference>
<accession>A0ABD0UVA2</accession>
<name>A0ABD0UVA2_DENTH</name>
<reference evidence="2 3" key="1">
    <citation type="journal article" date="2024" name="Plant Biotechnol. J.">
        <title>Dendrobium thyrsiflorum genome and its molecular insights into genes involved in important horticultural traits.</title>
        <authorList>
            <person name="Chen B."/>
            <person name="Wang J.Y."/>
            <person name="Zheng P.J."/>
            <person name="Li K.L."/>
            <person name="Liang Y.M."/>
            <person name="Chen X.F."/>
            <person name="Zhang C."/>
            <person name="Zhao X."/>
            <person name="He X."/>
            <person name="Zhang G.Q."/>
            <person name="Liu Z.J."/>
            <person name="Xu Q."/>
        </authorList>
    </citation>
    <scope>NUCLEOTIDE SEQUENCE [LARGE SCALE GENOMIC DNA]</scope>
    <source>
        <strain evidence="2">GZMU011</strain>
    </source>
</reference>
<gene>
    <name evidence="2" type="ORF">M5K25_017520</name>
</gene>
<evidence type="ECO:0000313" key="2">
    <source>
        <dbReference type="EMBL" id="KAL0914023.1"/>
    </source>
</evidence>
<organism evidence="2 3">
    <name type="scientific">Dendrobium thyrsiflorum</name>
    <name type="common">Pinecone-like raceme dendrobium</name>
    <name type="synonym">Orchid</name>
    <dbReference type="NCBI Taxonomy" id="117978"/>
    <lineage>
        <taxon>Eukaryota</taxon>
        <taxon>Viridiplantae</taxon>
        <taxon>Streptophyta</taxon>
        <taxon>Embryophyta</taxon>
        <taxon>Tracheophyta</taxon>
        <taxon>Spermatophyta</taxon>
        <taxon>Magnoliopsida</taxon>
        <taxon>Liliopsida</taxon>
        <taxon>Asparagales</taxon>
        <taxon>Orchidaceae</taxon>
        <taxon>Epidendroideae</taxon>
        <taxon>Malaxideae</taxon>
        <taxon>Dendrobiinae</taxon>
        <taxon>Dendrobium</taxon>
    </lineage>
</organism>
<keyword evidence="3" id="KW-1185">Reference proteome</keyword>
<feature type="region of interest" description="Disordered" evidence="1">
    <location>
        <begin position="85"/>
        <end position="124"/>
    </location>
</feature>
<sequence length="311" mass="35154">MESAALLSPSSDERLWINLRDRVDDILGDPKLNRSTCDAEFKRGKRFMEDSMLLIKGLDSVSSSLSQLTDVLGAAQQGLNDLAKPSLRKSQKRESKRTIDEEEEQRKAKKRCGPNVVQELEDSKEEANLKENLEDKQNSIDVTKNVNLDKAKNLAMSMVSKGASLAKELKMIRAELNFMQERCTLLEEENRRLRDGPGKGAMPDEDDLVRLQLEALLAEKSRLANENANLRRENQCLHQLVEYHQLTLENLTPSYEEEINGLQLDFSSPDRRADSESDDHENLNAGELSDISNAKTNLTSLDKQSNVQENI</sequence>
<feature type="region of interest" description="Disordered" evidence="1">
    <location>
        <begin position="266"/>
        <end position="311"/>
    </location>
</feature>
<protein>
    <submittedName>
        <fullName evidence="2">Uncharacterized protein</fullName>
    </submittedName>
</protein>
<comment type="caution">
    <text evidence="2">The sequence shown here is derived from an EMBL/GenBank/DDBJ whole genome shotgun (WGS) entry which is preliminary data.</text>
</comment>
<dbReference type="Proteomes" id="UP001552299">
    <property type="component" value="Unassembled WGS sequence"/>
</dbReference>